<keyword evidence="6" id="KW-0482">Metalloprotease</keyword>
<protein>
    <recommendedName>
        <fullName evidence="9">M23ase beta-sheet core domain-containing protein</fullName>
    </recommendedName>
</protein>
<dbReference type="Proteomes" id="UP000305451">
    <property type="component" value="Unassembled WGS sequence"/>
</dbReference>
<keyword evidence="3" id="KW-0479">Metal-binding</keyword>
<dbReference type="SUPFAM" id="SSF51261">
    <property type="entry name" value="Duplicated hybrid motif"/>
    <property type="match status" value="1"/>
</dbReference>
<feature type="compositionally biased region" description="Basic and acidic residues" evidence="8">
    <location>
        <begin position="411"/>
        <end position="420"/>
    </location>
</feature>
<evidence type="ECO:0000256" key="4">
    <source>
        <dbReference type="ARBA" id="ARBA00022801"/>
    </source>
</evidence>
<gene>
    <name evidence="10" type="ORF">E5162_11645</name>
</gene>
<dbReference type="AlphaFoldDB" id="A0A4S2H8X3"/>
<feature type="coiled-coil region" evidence="7">
    <location>
        <begin position="27"/>
        <end position="103"/>
    </location>
</feature>
<feature type="region of interest" description="Disordered" evidence="8">
    <location>
        <begin position="240"/>
        <end position="266"/>
    </location>
</feature>
<dbReference type="InterPro" id="IPR011055">
    <property type="entry name" value="Dup_hybrid_motif"/>
</dbReference>
<dbReference type="InterPro" id="IPR050570">
    <property type="entry name" value="Cell_wall_metabolism_enzyme"/>
</dbReference>
<evidence type="ECO:0000256" key="2">
    <source>
        <dbReference type="ARBA" id="ARBA00022670"/>
    </source>
</evidence>
<evidence type="ECO:0000256" key="7">
    <source>
        <dbReference type="SAM" id="Coils"/>
    </source>
</evidence>
<name>A0A4S2H8X3_9PROT</name>
<dbReference type="RefSeq" id="WP_135945428.1">
    <property type="nucleotide sequence ID" value="NZ_BMEI01000003.1"/>
</dbReference>
<evidence type="ECO:0000313" key="11">
    <source>
        <dbReference type="Proteomes" id="UP000305451"/>
    </source>
</evidence>
<dbReference type="OrthoDB" id="9809144at2"/>
<organism evidence="10 11">
    <name type="scientific">Marinicauda pacifica</name>
    <dbReference type="NCBI Taxonomy" id="1133559"/>
    <lineage>
        <taxon>Bacteria</taxon>
        <taxon>Pseudomonadati</taxon>
        <taxon>Pseudomonadota</taxon>
        <taxon>Alphaproteobacteria</taxon>
        <taxon>Maricaulales</taxon>
        <taxon>Maricaulaceae</taxon>
        <taxon>Marinicauda</taxon>
    </lineage>
</organism>
<sequence>MTLAALFFALILQDAGTSPALPDPAEVEALQREAREAEEVAAERAARADAIAQEIATLQQRLIDAAERVRVREAAASEADARLAELEMEEAELRTALVQERASLSRVLGALQRMETGSPPALAVNPEDAAEAARAAGLLANIAPQLEARAEAVRTRLRELETLRERLLAQGAQVDDAVEALDETRAEVEALIAERRDAERRLRAESEDLSRRAAEIAGRAQTLEDLLSEIRRFAAAEPRLSPRRTDPPIAGGSDTGIPVPRLRPEPMDAGSLVAARPLRGEVEGMRFSDARGQLRPPAFGPLVTGFRTEGRDGQARDGIWFETRPRAQVVAPFDGVVVFAGDFQALEGVLLINTADGYTLVIGGMAALYAREGQSVLAGEPIGTTPDRENPAPRVYFGILRSTDQPEDPENWLRPEFRRG</sequence>
<evidence type="ECO:0000259" key="9">
    <source>
        <dbReference type="Pfam" id="PF01551"/>
    </source>
</evidence>
<feature type="coiled-coil region" evidence="7">
    <location>
        <begin position="143"/>
        <end position="208"/>
    </location>
</feature>
<evidence type="ECO:0000256" key="5">
    <source>
        <dbReference type="ARBA" id="ARBA00022833"/>
    </source>
</evidence>
<evidence type="ECO:0000256" key="8">
    <source>
        <dbReference type="SAM" id="MobiDB-lite"/>
    </source>
</evidence>
<comment type="caution">
    <text evidence="10">The sequence shown here is derived from an EMBL/GenBank/DDBJ whole genome shotgun (WGS) entry which is preliminary data.</text>
</comment>
<dbReference type="Gene3D" id="2.70.70.10">
    <property type="entry name" value="Glucose Permease (Domain IIA)"/>
    <property type="match status" value="1"/>
</dbReference>
<dbReference type="CDD" id="cd12797">
    <property type="entry name" value="M23_peptidase"/>
    <property type="match status" value="1"/>
</dbReference>
<dbReference type="InterPro" id="IPR016047">
    <property type="entry name" value="M23ase_b-sheet_dom"/>
</dbReference>
<feature type="region of interest" description="Disordered" evidence="8">
    <location>
        <begin position="400"/>
        <end position="420"/>
    </location>
</feature>
<dbReference type="Pfam" id="PF01551">
    <property type="entry name" value="Peptidase_M23"/>
    <property type="match status" value="1"/>
</dbReference>
<dbReference type="PANTHER" id="PTHR21666:SF288">
    <property type="entry name" value="CELL DIVISION PROTEIN YTFB"/>
    <property type="match status" value="1"/>
</dbReference>
<dbReference type="EMBL" id="SRXV01000003">
    <property type="protein sequence ID" value="TGY92295.1"/>
    <property type="molecule type" value="Genomic_DNA"/>
</dbReference>
<dbReference type="GO" id="GO:0046872">
    <property type="term" value="F:metal ion binding"/>
    <property type="evidence" value="ECO:0007669"/>
    <property type="project" value="UniProtKB-KW"/>
</dbReference>
<evidence type="ECO:0000313" key="10">
    <source>
        <dbReference type="EMBL" id="TGY92295.1"/>
    </source>
</evidence>
<dbReference type="GO" id="GO:0006508">
    <property type="term" value="P:proteolysis"/>
    <property type="evidence" value="ECO:0007669"/>
    <property type="project" value="UniProtKB-KW"/>
</dbReference>
<keyword evidence="11" id="KW-1185">Reference proteome</keyword>
<feature type="domain" description="M23ase beta-sheet core" evidence="9">
    <location>
        <begin position="316"/>
        <end position="408"/>
    </location>
</feature>
<dbReference type="Gene3D" id="6.10.250.3150">
    <property type="match status" value="1"/>
</dbReference>
<keyword evidence="4" id="KW-0378">Hydrolase</keyword>
<reference evidence="10 11" key="1">
    <citation type="journal article" date="2013" name="Int. J. Syst. Evol. Microbiol.">
        <title>Marinicauda pacifica gen. nov., sp. nov., a prosthecate alphaproteobacterium of the family Hyphomonadaceae isolated from deep seawater.</title>
        <authorList>
            <person name="Zhang X.Y."/>
            <person name="Li G.W."/>
            <person name="Wang C.S."/>
            <person name="Zhang Y.J."/>
            <person name="Xu X.W."/>
            <person name="Li H."/>
            <person name="Liu A."/>
            <person name="Liu C."/>
            <person name="Xie B.B."/>
            <person name="Qin Q.L."/>
            <person name="Xu Z."/>
            <person name="Chen X.L."/>
            <person name="Zhou B.C."/>
            <person name="Zhang Y.Z."/>
        </authorList>
    </citation>
    <scope>NUCLEOTIDE SEQUENCE [LARGE SCALE GENOMIC DNA]</scope>
    <source>
        <strain evidence="10 11">P-1 km-3</strain>
    </source>
</reference>
<dbReference type="PANTHER" id="PTHR21666">
    <property type="entry name" value="PEPTIDASE-RELATED"/>
    <property type="match status" value="1"/>
</dbReference>
<accession>A0A4S2H8X3</accession>
<proteinExistence type="predicted"/>
<dbReference type="GO" id="GO:0004222">
    <property type="term" value="F:metalloendopeptidase activity"/>
    <property type="evidence" value="ECO:0007669"/>
    <property type="project" value="TreeGrafter"/>
</dbReference>
<comment type="cofactor">
    <cofactor evidence="1">
        <name>Zn(2+)</name>
        <dbReference type="ChEBI" id="CHEBI:29105"/>
    </cofactor>
</comment>
<evidence type="ECO:0000256" key="1">
    <source>
        <dbReference type="ARBA" id="ARBA00001947"/>
    </source>
</evidence>
<keyword evidence="2" id="KW-0645">Protease</keyword>
<evidence type="ECO:0000256" key="6">
    <source>
        <dbReference type="ARBA" id="ARBA00023049"/>
    </source>
</evidence>
<evidence type="ECO:0000256" key="3">
    <source>
        <dbReference type="ARBA" id="ARBA00022723"/>
    </source>
</evidence>
<keyword evidence="5" id="KW-0862">Zinc</keyword>
<keyword evidence="7" id="KW-0175">Coiled coil</keyword>